<dbReference type="PROSITE" id="PS01124">
    <property type="entry name" value="HTH_ARAC_FAMILY_2"/>
    <property type="match status" value="1"/>
</dbReference>
<gene>
    <name evidence="5" type="ORF">V2S66_21955</name>
</gene>
<name>A0ABU7PFQ4_9ACTN</name>
<evidence type="ECO:0000313" key="6">
    <source>
        <dbReference type="Proteomes" id="UP001344658"/>
    </source>
</evidence>
<dbReference type="InterPro" id="IPR018060">
    <property type="entry name" value="HTH_AraC"/>
</dbReference>
<dbReference type="InterPro" id="IPR020449">
    <property type="entry name" value="Tscrpt_reg_AraC-type_HTH"/>
</dbReference>
<sequence length="241" mass="26502">MWNRYHDPLTLEELADEAIFSKFYYSRLFRDVTGISPGRFLSAIRLYMAKRHLLESAASVTDISYRVGYNSLGTFTSRFTRSVGTSPARYRILADCGMPPIEPSSAACQGQKLSTVTGDLHAPESDLRMRIYVAAFNTPVVEGVPQACDVLEKPGPFRLELPDGQWFVRAAAVAIDDELDPRPRLRRPRLVGSAWPVTARGGRAYASDLQLRPLGPFDLPILLALPGLDGGALTALAQVAH</sequence>
<feature type="domain" description="HTH araC/xylS-type" evidence="4">
    <location>
        <begin position="1"/>
        <end position="93"/>
    </location>
</feature>
<evidence type="ECO:0000313" key="5">
    <source>
        <dbReference type="EMBL" id="MEE4544630.1"/>
    </source>
</evidence>
<evidence type="ECO:0000256" key="2">
    <source>
        <dbReference type="ARBA" id="ARBA00023125"/>
    </source>
</evidence>
<dbReference type="SUPFAM" id="SSF46689">
    <property type="entry name" value="Homeodomain-like"/>
    <property type="match status" value="2"/>
</dbReference>
<evidence type="ECO:0000256" key="1">
    <source>
        <dbReference type="ARBA" id="ARBA00023015"/>
    </source>
</evidence>
<evidence type="ECO:0000256" key="3">
    <source>
        <dbReference type="ARBA" id="ARBA00023163"/>
    </source>
</evidence>
<accession>A0ABU7PFQ4</accession>
<keyword evidence="2" id="KW-0238">DNA-binding</keyword>
<protein>
    <submittedName>
        <fullName evidence="5">Helix-turn-helix transcriptional regulator</fullName>
    </submittedName>
</protein>
<dbReference type="Gene3D" id="1.10.10.60">
    <property type="entry name" value="Homeodomain-like"/>
    <property type="match status" value="2"/>
</dbReference>
<dbReference type="InterPro" id="IPR009057">
    <property type="entry name" value="Homeodomain-like_sf"/>
</dbReference>
<dbReference type="PANTHER" id="PTHR43280">
    <property type="entry name" value="ARAC-FAMILY TRANSCRIPTIONAL REGULATOR"/>
    <property type="match status" value="1"/>
</dbReference>
<keyword evidence="1" id="KW-0805">Transcription regulation</keyword>
<dbReference type="PROSITE" id="PS00041">
    <property type="entry name" value="HTH_ARAC_FAMILY_1"/>
    <property type="match status" value="1"/>
</dbReference>
<proteinExistence type="predicted"/>
<dbReference type="SMART" id="SM00342">
    <property type="entry name" value="HTH_ARAC"/>
    <property type="match status" value="1"/>
</dbReference>
<reference evidence="5 6" key="1">
    <citation type="submission" date="2023-12" db="EMBL/GenBank/DDBJ databases">
        <title>Streptomyces sp. V4-01.</title>
        <authorList>
            <person name="Somphong A."/>
            <person name="Phongsopitanun W."/>
        </authorList>
    </citation>
    <scope>NUCLEOTIDE SEQUENCE [LARGE SCALE GENOMIC DNA]</scope>
    <source>
        <strain evidence="5 6">V4-01</strain>
    </source>
</reference>
<dbReference type="PRINTS" id="PR00032">
    <property type="entry name" value="HTHARAC"/>
</dbReference>
<organism evidence="5 6">
    <name type="scientific">Actinacidiphila polyblastidii</name>
    <dbReference type="NCBI Taxonomy" id="3110430"/>
    <lineage>
        <taxon>Bacteria</taxon>
        <taxon>Bacillati</taxon>
        <taxon>Actinomycetota</taxon>
        <taxon>Actinomycetes</taxon>
        <taxon>Kitasatosporales</taxon>
        <taxon>Streptomycetaceae</taxon>
        <taxon>Actinacidiphila</taxon>
    </lineage>
</organism>
<dbReference type="Pfam" id="PF12833">
    <property type="entry name" value="HTH_18"/>
    <property type="match status" value="1"/>
</dbReference>
<dbReference type="EMBL" id="JAZEWV010000019">
    <property type="protein sequence ID" value="MEE4544630.1"/>
    <property type="molecule type" value="Genomic_DNA"/>
</dbReference>
<comment type="caution">
    <text evidence="5">The sequence shown here is derived from an EMBL/GenBank/DDBJ whole genome shotgun (WGS) entry which is preliminary data.</text>
</comment>
<keyword evidence="6" id="KW-1185">Reference proteome</keyword>
<evidence type="ECO:0000259" key="4">
    <source>
        <dbReference type="PROSITE" id="PS01124"/>
    </source>
</evidence>
<dbReference type="Proteomes" id="UP001344658">
    <property type="component" value="Unassembled WGS sequence"/>
</dbReference>
<dbReference type="RefSeq" id="WP_330797626.1">
    <property type="nucleotide sequence ID" value="NZ_JAZEWV010000019.1"/>
</dbReference>
<dbReference type="PANTHER" id="PTHR43280:SF28">
    <property type="entry name" value="HTH-TYPE TRANSCRIPTIONAL ACTIVATOR RHAS"/>
    <property type="match status" value="1"/>
</dbReference>
<keyword evidence="3" id="KW-0804">Transcription</keyword>
<dbReference type="InterPro" id="IPR018062">
    <property type="entry name" value="HTH_AraC-typ_CS"/>
</dbReference>